<dbReference type="EMBL" id="JANEYF010002928">
    <property type="protein sequence ID" value="KAJ8940934.1"/>
    <property type="molecule type" value="Genomic_DNA"/>
</dbReference>
<name>A0AAV8XPA7_9CUCU</name>
<organism evidence="7 8">
    <name type="scientific">Rhamnusium bicolor</name>
    <dbReference type="NCBI Taxonomy" id="1586634"/>
    <lineage>
        <taxon>Eukaryota</taxon>
        <taxon>Metazoa</taxon>
        <taxon>Ecdysozoa</taxon>
        <taxon>Arthropoda</taxon>
        <taxon>Hexapoda</taxon>
        <taxon>Insecta</taxon>
        <taxon>Pterygota</taxon>
        <taxon>Neoptera</taxon>
        <taxon>Endopterygota</taxon>
        <taxon>Coleoptera</taxon>
        <taxon>Polyphaga</taxon>
        <taxon>Cucujiformia</taxon>
        <taxon>Chrysomeloidea</taxon>
        <taxon>Cerambycidae</taxon>
        <taxon>Lepturinae</taxon>
        <taxon>Rhagiini</taxon>
        <taxon>Rhamnusium</taxon>
    </lineage>
</organism>
<dbReference type="Pfam" id="PF08150">
    <property type="entry name" value="FerB"/>
    <property type="match status" value="1"/>
</dbReference>
<evidence type="ECO:0000259" key="6">
    <source>
        <dbReference type="SMART" id="SM01201"/>
    </source>
</evidence>
<comment type="subcellular location">
    <subcellularLocation>
        <location evidence="1">Membrane</location>
    </subcellularLocation>
</comment>
<keyword evidence="4" id="KW-1133">Transmembrane helix</keyword>
<evidence type="ECO:0000256" key="4">
    <source>
        <dbReference type="ARBA" id="ARBA00022989"/>
    </source>
</evidence>
<evidence type="ECO:0000256" key="1">
    <source>
        <dbReference type="ARBA" id="ARBA00004370"/>
    </source>
</evidence>
<sequence length="66" mass="7968">MAVQDCWPDVFLWMVSGNRRISYFRILPREIVFSPIEEERGEFCGTTRTICFYVCRVRYHMVKSEI</sequence>
<dbReference type="GO" id="GO:0016020">
    <property type="term" value="C:membrane"/>
    <property type="evidence" value="ECO:0007669"/>
    <property type="project" value="UniProtKB-SubCell"/>
</dbReference>
<dbReference type="PANTHER" id="PTHR12546:SF33">
    <property type="entry name" value="SPERM VESICLE FUSION PROTEIN FER-1"/>
    <property type="match status" value="1"/>
</dbReference>
<keyword evidence="5" id="KW-0472">Membrane</keyword>
<protein>
    <recommendedName>
        <fullName evidence="6">Ferlin B-domain domain-containing protein</fullName>
    </recommendedName>
</protein>
<evidence type="ECO:0000313" key="8">
    <source>
        <dbReference type="Proteomes" id="UP001162156"/>
    </source>
</evidence>
<dbReference type="InterPro" id="IPR037721">
    <property type="entry name" value="Ferlin"/>
</dbReference>
<accession>A0AAV8XPA7</accession>
<proteinExistence type="predicted"/>
<evidence type="ECO:0000313" key="7">
    <source>
        <dbReference type="EMBL" id="KAJ8940934.1"/>
    </source>
</evidence>
<dbReference type="InterPro" id="IPR012561">
    <property type="entry name" value="Ferlin_B-domain"/>
</dbReference>
<gene>
    <name evidence="7" type="ORF">NQ314_010533</name>
</gene>
<feature type="domain" description="Ferlin B-domain" evidence="6">
    <location>
        <begin position="3"/>
        <end position="65"/>
    </location>
</feature>
<evidence type="ECO:0000256" key="3">
    <source>
        <dbReference type="ARBA" id="ARBA00022737"/>
    </source>
</evidence>
<evidence type="ECO:0000256" key="2">
    <source>
        <dbReference type="ARBA" id="ARBA00022692"/>
    </source>
</evidence>
<keyword evidence="8" id="KW-1185">Reference proteome</keyword>
<dbReference type="GO" id="GO:0007009">
    <property type="term" value="P:plasma membrane organization"/>
    <property type="evidence" value="ECO:0007669"/>
    <property type="project" value="TreeGrafter"/>
</dbReference>
<dbReference type="AlphaFoldDB" id="A0AAV8XPA7"/>
<dbReference type="Proteomes" id="UP001162156">
    <property type="component" value="Unassembled WGS sequence"/>
</dbReference>
<keyword evidence="3" id="KW-0677">Repeat</keyword>
<comment type="caution">
    <text evidence="7">The sequence shown here is derived from an EMBL/GenBank/DDBJ whole genome shotgun (WGS) entry which is preliminary data.</text>
</comment>
<dbReference type="SMART" id="SM01201">
    <property type="entry name" value="FerB"/>
    <property type="match status" value="1"/>
</dbReference>
<dbReference type="PANTHER" id="PTHR12546">
    <property type="entry name" value="FER-1-LIKE"/>
    <property type="match status" value="1"/>
</dbReference>
<reference evidence="7" key="1">
    <citation type="journal article" date="2023" name="Insect Mol. Biol.">
        <title>Genome sequencing provides insights into the evolution of gene families encoding plant cell wall-degrading enzymes in longhorned beetles.</title>
        <authorList>
            <person name="Shin N.R."/>
            <person name="Okamura Y."/>
            <person name="Kirsch R."/>
            <person name="Pauchet Y."/>
        </authorList>
    </citation>
    <scope>NUCLEOTIDE SEQUENCE</scope>
    <source>
        <strain evidence="7">RBIC_L_NR</strain>
    </source>
</reference>
<keyword evidence="2" id="KW-0812">Transmembrane</keyword>
<evidence type="ECO:0000256" key="5">
    <source>
        <dbReference type="ARBA" id="ARBA00023136"/>
    </source>
</evidence>